<feature type="compositionally biased region" description="Polar residues" evidence="1">
    <location>
        <begin position="336"/>
        <end position="356"/>
    </location>
</feature>
<reference evidence="2" key="1">
    <citation type="submission" date="2020-07" db="EMBL/GenBank/DDBJ databases">
        <title>Draft Genome Sequence of a Deep-Sea Yeast, Naganishia (Cryptococcus) liquefaciens strain N6.</title>
        <authorList>
            <person name="Han Y.W."/>
            <person name="Kajitani R."/>
            <person name="Morimoto H."/>
            <person name="Parhat M."/>
            <person name="Tsubouchi H."/>
            <person name="Bakenova O."/>
            <person name="Ogata M."/>
            <person name="Argunhan B."/>
            <person name="Aoki R."/>
            <person name="Kajiwara S."/>
            <person name="Itoh T."/>
            <person name="Iwasaki H."/>
        </authorList>
    </citation>
    <scope>NUCLEOTIDE SEQUENCE</scope>
    <source>
        <strain evidence="2">N6</strain>
    </source>
</reference>
<feature type="region of interest" description="Disordered" evidence="1">
    <location>
        <begin position="271"/>
        <end position="323"/>
    </location>
</feature>
<feature type="compositionally biased region" description="Basic and acidic residues" evidence="1">
    <location>
        <begin position="1006"/>
        <end position="1019"/>
    </location>
</feature>
<feature type="compositionally biased region" description="Polar residues" evidence="1">
    <location>
        <begin position="312"/>
        <end position="323"/>
    </location>
</feature>
<evidence type="ECO:0000256" key="1">
    <source>
        <dbReference type="SAM" id="MobiDB-lite"/>
    </source>
</evidence>
<organism evidence="2 3">
    <name type="scientific">Naganishia liquefaciens</name>
    <dbReference type="NCBI Taxonomy" id="104408"/>
    <lineage>
        <taxon>Eukaryota</taxon>
        <taxon>Fungi</taxon>
        <taxon>Dikarya</taxon>
        <taxon>Basidiomycota</taxon>
        <taxon>Agaricomycotina</taxon>
        <taxon>Tremellomycetes</taxon>
        <taxon>Filobasidiales</taxon>
        <taxon>Filobasidiaceae</taxon>
        <taxon>Naganishia</taxon>
    </lineage>
</organism>
<dbReference type="OrthoDB" id="10516026at2759"/>
<dbReference type="AlphaFoldDB" id="A0A8H3TMU3"/>
<gene>
    <name evidence="2" type="ORF">NliqN6_0060</name>
</gene>
<feature type="compositionally biased region" description="Polar residues" evidence="1">
    <location>
        <begin position="698"/>
        <end position="708"/>
    </location>
</feature>
<feature type="compositionally biased region" description="Low complexity" evidence="1">
    <location>
        <begin position="272"/>
        <end position="286"/>
    </location>
</feature>
<dbReference type="EMBL" id="BLZA01000002">
    <property type="protein sequence ID" value="GHJ83658.1"/>
    <property type="molecule type" value="Genomic_DNA"/>
</dbReference>
<evidence type="ECO:0000313" key="3">
    <source>
        <dbReference type="Proteomes" id="UP000620104"/>
    </source>
</evidence>
<evidence type="ECO:0000313" key="2">
    <source>
        <dbReference type="EMBL" id="GHJ83658.1"/>
    </source>
</evidence>
<accession>A0A8H3TMU3</accession>
<protein>
    <submittedName>
        <fullName evidence="2">Uncharacterized protein</fullName>
    </submittedName>
</protein>
<feature type="compositionally biased region" description="Basic and acidic residues" evidence="1">
    <location>
        <begin position="1071"/>
        <end position="1095"/>
    </location>
</feature>
<feature type="region of interest" description="Disordered" evidence="1">
    <location>
        <begin position="335"/>
        <end position="356"/>
    </location>
</feature>
<feature type="region of interest" description="Disordered" evidence="1">
    <location>
        <begin position="696"/>
        <end position="721"/>
    </location>
</feature>
<sequence length="1095" mass="118194">MKRRKRQGSPWLTPRSVIRAGFLACITITCVNLDLVSLARTISSYSERLLSDNTSPSSSDIRKDDTIVDPIRVKVQDPFVNIIDCRPDPDSDSSKGFDFAKATRACGWPDIHGFGITAQTLVDCLQAEHQKFEENRPPPESSSSKAHKIQFLVFLWIVYKVIFPNTDCPCCDSCSPSQSGPSPPAINLFLLNRPTRRAIWRSARRNQRKQQSSPASLAESRTAWTDMKASITLPHSRAPSRFSSMSYEPSLSRISSTTDLSVDQNAEITAISKPSSHASLSSASPSTHVPERPSFQASTGRRDLTKSVYGHSPSNCGKSSPCSSENCIMPGLYSRTKGNSSSSDLPTDMQSPGSKSVANTALAISYPKGFASSHQGSLHSLASNHRSANARGNSDQHLSQFSPHSSTSSGSRAFAKEILSGTPEPMLPLVLAKNAARVQRDVGPAADTTLNSLQGMVSRMTAKTQSYIAAAPQGSVNPVLAKKHLAGVSILSSNAEEVDSSRVNTFVYPSLDSSPQQRPCYNSPPQAVAKSPLETIEEDPLDVLDREIAAAKAAGTFSPSRSSLTASSLSFGLLSPNKWQGHIAERMSADTQASSAFSGTSIRSRNAGRTRESGSGMTGIQRPGSPTVWSPLKLDPTARNGVSKVPGPFALPPVTTPYWRTEPAESETPTKFTGLQPATSLHYLPALNPVVEAAEPVTSESSSIQDFQKPNDVPETGSQEDHVMSDAFSEASLPSSPARRLTLSGRPLIATCHGKRWVTPDYLTKSIAFLEVSDDELSLEATPPASPEKMQVDSATKAQQPVGVGYYAPPPELTHQGSPSEVQALGRLAYNSPPEARAFWSNHRYVQGTPTPLTITESAESLVHVASFGEIINLAQAQLPVVKAGASFGVGKAVPDSAQTEHIAAPPGLQPIPTFSRIPIRAPTPTIRAPSPIITVPTSKYIPDTQNLDRAAEKPSINAHRVGEKRKQDSRQTPLVPKADVKRPKDFGLLREALLSGQVAMPALRTPKDTAANKRKQDSRLTPLEPRIDKKKPRDYSPRYSSPLAANNENSDSSDTAASRPLSAAERRKRQNEYSKNLRRETLALRPSDRANRIL</sequence>
<feature type="compositionally biased region" description="Basic and acidic residues" evidence="1">
    <location>
        <begin position="1026"/>
        <end position="1037"/>
    </location>
</feature>
<feature type="compositionally biased region" description="Polar residues" evidence="1">
    <location>
        <begin position="589"/>
        <end position="604"/>
    </location>
</feature>
<proteinExistence type="predicted"/>
<dbReference type="Proteomes" id="UP000620104">
    <property type="component" value="Unassembled WGS sequence"/>
</dbReference>
<feature type="region of interest" description="Disordered" evidence="1">
    <location>
        <begin position="947"/>
        <end position="983"/>
    </location>
</feature>
<feature type="region of interest" description="Disordered" evidence="1">
    <location>
        <begin position="1001"/>
        <end position="1095"/>
    </location>
</feature>
<feature type="compositionally biased region" description="Polar residues" evidence="1">
    <location>
        <begin position="1044"/>
        <end position="1057"/>
    </location>
</feature>
<feature type="region of interest" description="Disordered" evidence="1">
    <location>
        <begin position="589"/>
        <end position="630"/>
    </location>
</feature>
<keyword evidence="3" id="KW-1185">Reference proteome</keyword>
<comment type="caution">
    <text evidence="2">The sequence shown here is derived from an EMBL/GenBank/DDBJ whole genome shotgun (WGS) entry which is preliminary data.</text>
</comment>
<feature type="region of interest" description="Disordered" evidence="1">
    <location>
        <begin position="202"/>
        <end position="221"/>
    </location>
</feature>
<name>A0A8H3TMU3_9TREE</name>
<feature type="compositionally biased region" description="Polar residues" evidence="1">
    <location>
        <begin position="385"/>
        <end position="411"/>
    </location>
</feature>
<feature type="compositionally biased region" description="Basic and acidic residues" evidence="1">
    <location>
        <begin position="961"/>
        <end position="970"/>
    </location>
</feature>
<feature type="region of interest" description="Disordered" evidence="1">
    <location>
        <begin position="385"/>
        <end position="412"/>
    </location>
</feature>